<dbReference type="Gene3D" id="3.40.1170.60">
    <property type="match status" value="1"/>
</dbReference>
<keyword evidence="5" id="KW-0742">SOS response</keyword>
<evidence type="ECO:0000256" key="3">
    <source>
        <dbReference type="ARBA" id="ARBA00023199"/>
    </source>
</evidence>
<dbReference type="InterPro" id="IPR036775">
    <property type="entry name" value="DNA_pol_Y-fam_lit_finger_sf"/>
</dbReference>
<dbReference type="Pfam" id="PF13438">
    <property type="entry name" value="DUF4113"/>
    <property type="match status" value="1"/>
</dbReference>
<dbReference type="PANTHER" id="PTHR11076">
    <property type="entry name" value="DNA REPAIR POLYMERASE UMUC / TRANSFERASE FAMILY MEMBER"/>
    <property type="match status" value="1"/>
</dbReference>
<dbReference type="Gene3D" id="3.30.1490.100">
    <property type="entry name" value="DNA polymerase, Y-family, little finger domain"/>
    <property type="match status" value="1"/>
</dbReference>
<sequence length="428" mass="47836">MYGLADCNNFFVSCERLFRPDLNGKAVVVLSNNDGCAIARSNEAKALGIKMGQPFYQFSRLVSSGEVTVFSSNFMLYGDMSHRMHATLREAVPAIEIYSIDEAFLDLTGIPDDSLDGLGHKLNRLCMRNVGIPVSVGISHTKTLAKIASKLCKQYPKLGGACFMKRPQDIEKVLRKFPIGDVWGIGRRYAEKLHLRGVSTAYDFASLSEEWVKARMGLSGLRTWRELHGIPSIDFGEDPEPKKQICVSRSFAHEITDKEELFEQLSQFVAMAAEKLRRQGSVASEMNIFLLTNRFKDTQREYSRNRIERLEPPVSDTFVILKTARYAFERIYDGRIPFKKAGVVFSGILPEKSLQPSLFDPSPSVDNGNGKLMSVIDGINKREGAGSVVFASQGFGGVRMNREHLSPQYTTKFDEIMKINCRQGAGGE</sequence>
<keyword evidence="2" id="KW-0227">DNA damage</keyword>
<keyword evidence="4" id="KW-0234">DNA repair</keyword>
<dbReference type="GO" id="GO:0003684">
    <property type="term" value="F:damaged DNA binding"/>
    <property type="evidence" value="ECO:0007669"/>
    <property type="project" value="InterPro"/>
</dbReference>
<dbReference type="GO" id="GO:0003887">
    <property type="term" value="F:DNA-directed DNA polymerase activity"/>
    <property type="evidence" value="ECO:0007669"/>
    <property type="project" value="TreeGrafter"/>
</dbReference>
<proteinExistence type="inferred from homology"/>
<dbReference type="Pfam" id="PF00817">
    <property type="entry name" value="IMS"/>
    <property type="match status" value="1"/>
</dbReference>
<dbReference type="InterPro" id="IPR024728">
    <property type="entry name" value="PolY_HhH_motif"/>
</dbReference>
<dbReference type="InterPro" id="IPR017961">
    <property type="entry name" value="DNA_pol_Y-fam_little_finger"/>
</dbReference>
<protein>
    <submittedName>
        <fullName evidence="7">Y-family DNA polymerase</fullName>
    </submittedName>
</protein>
<dbReference type="EMBL" id="JADIME010000079">
    <property type="protein sequence ID" value="MBO8465841.1"/>
    <property type="molecule type" value="Genomic_DNA"/>
</dbReference>
<evidence type="ECO:0000256" key="2">
    <source>
        <dbReference type="ARBA" id="ARBA00022763"/>
    </source>
</evidence>
<feature type="domain" description="UmuC" evidence="6">
    <location>
        <begin position="2"/>
        <end position="186"/>
    </location>
</feature>
<dbReference type="GO" id="GO:0006281">
    <property type="term" value="P:DNA repair"/>
    <property type="evidence" value="ECO:0007669"/>
    <property type="project" value="UniProtKB-KW"/>
</dbReference>
<name>A0A9D9NA01_9BACT</name>
<organism evidence="7 8">
    <name type="scientific">Candidatus Merdivivens pullistercoris</name>
    <dbReference type="NCBI Taxonomy" id="2840873"/>
    <lineage>
        <taxon>Bacteria</taxon>
        <taxon>Pseudomonadati</taxon>
        <taxon>Bacteroidota</taxon>
        <taxon>Bacteroidia</taxon>
        <taxon>Bacteroidales</taxon>
        <taxon>Muribaculaceae</taxon>
        <taxon>Muribaculaceae incertae sedis</taxon>
        <taxon>Candidatus Merdivivens</taxon>
    </lineage>
</organism>
<dbReference type="GO" id="GO:0005829">
    <property type="term" value="C:cytosol"/>
    <property type="evidence" value="ECO:0007669"/>
    <property type="project" value="TreeGrafter"/>
</dbReference>
<comment type="caution">
    <text evidence="7">The sequence shown here is derived from an EMBL/GenBank/DDBJ whole genome shotgun (WGS) entry which is preliminary data.</text>
</comment>
<dbReference type="CDD" id="cd01700">
    <property type="entry name" value="PolY_Pol_V_umuC"/>
    <property type="match status" value="1"/>
</dbReference>
<dbReference type="AlphaFoldDB" id="A0A9D9NA01"/>
<comment type="similarity">
    <text evidence="1">Belongs to the DNA polymerase type-Y family.</text>
</comment>
<dbReference type="Gene3D" id="1.10.150.20">
    <property type="entry name" value="5' to 3' exonuclease, C-terminal subdomain"/>
    <property type="match status" value="1"/>
</dbReference>
<dbReference type="SUPFAM" id="SSF100879">
    <property type="entry name" value="Lesion bypass DNA polymerase (Y-family), little finger domain"/>
    <property type="match status" value="1"/>
</dbReference>
<evidence type="ECO:0000256" key="1">
    <source>
        <dbReference type="ARBA" id="ARBA00010945"/>
    </source>
</evidence>
<reference evidence="7" key="1">
    <citation type="submission" date="2020-10" db="EMBL/GenBank/DDBJ databases">
        <authorList>
            <person name="Gilroy R."/>
        </authorList>
    </citation>
    <scope>NUCLEOTIDE SEQUENCE</scope>
    <source>
        <strain evidence="7">10037</strain>
    </source>
</reference>
<dbReference type="SUPFAM" id="SSF56672">
    <property type="entry name" value="DNA/RNA polymerases"/>
    <property type="match status" value="1"/>
</dbReference>
<dbReference type="GO" id="GO:0042276">
    <property type="term" value="P:error-prone translesion synthesis"/>
    <property type="evidence" value="ECO:0007669"/>
    <property type="project" value="TreeGrafter"/>
</dbReference>
<evidence type="ECO:0000313" key="7">
    <source>
        <dbReference type="EMBL" id="MBO8465841.1"/>
    </source>
</evidence>
<evidence type="ECO:0000313" key="8">
    <source>
        <dbReference type="Proteomes" id="UP000823597"/>
    </source>
</evidence>
<gene>
    <name evidence="7" type="ORF">IAB93_07595</name>
</gene>
<reference evidence="7" key="2">
    <citation type="journal article" date="2021" name="PeerJ">
        <title>Extensive microbial diversity within the chicken gut microbiome revealed by metagenomics and culture.</title>
        <authorList>
            <person name="Gilroy R."/>
            <person name="Ravi A."/>
            <person name="Getino M."/>
            <person name="Pursley I."/>
            <person name="Horton D.L."/>
            <person name="Alikhan N.F."/>
            <person name="Baker D."/>
            <person name="Gharbi K."/>
            <person name="Hall N."/>
            <person name="Watson M."/>
            <person name="Adriaenssens E.M."/>
            <person name="Foster-Nyarko E."/>
            <person name="Jarju S."/>
            <person name="Secka A."/>
            <person name="Antonio M."/>
            <person name="Oren A."/>
            <person name="Chaudhuri R.R."/>
            <person name="La Ragione R."/>
            <person name="Hildebrand F."/>
            <person name="Pallen M.J."/>
        </authorList>
    </citation>
    <scope>NUCLEOTIDE SEQUENCE</scope>
    <source>
        <strain evidence="7">10037</strain>
    </source>
</reference>
<dbReference type="Pfam" id="PF11799">
    <property type="entry name" value="IMS_C"/>
    <property type="match status" value="1"/>
</dbReference>
<dbReference type="PROSITE" id="PS50173">
    <property type="entry name" value="UMUC"/>
    <property type="match status" value="1"/>
</dbReference>
<dbReference type="InterPro" id="IPR043128">
    <property type="entry name" value="Rev_trsase/Diguanyl_cyclase"/>
</dbReference>
<dbReference type="InterPro" id="IPR050116">
    <property type="entry name" value="DNA_polymerase-Y"/>
</dbReference>
<dbReference type="Pfam" id="PF11798">
    <property type="entry name" value="IMS_HHH"/>
    <property type="match status" value="1"/>
</dbReference>
<evidence type="ECO:0000256" key="4">
    <source>
        <dbReference type="ARBA" id="ARBA00023204"/>
    </source>
</evidence>
<dbReference type="InterPro" id="IPR043502">
    <property type="entry name" value="DNA/RNA_pol_sf"/>
</dbReference>
<dbReference type="InterPro" id="IPR001126">
    <property type="entry name" value="UmuC"/>
</dbReference>
<dbReference type="InterPro" id="IPR025188">
    <property type="entry name" value="DUF4113"/>
</dbReference>
<accession>A0A9D9NA01</accession>
<keyword evidence="3" id="KW-0741">SOS mutagenesis</keyword>
<evidence type="ECO:0000256" key="5">
    <source>
        <dbReference type="ARBA" id="ARBA00023236"/>
    </source>
</evidence>
<evidence type="ECO:0000259" key="6">
    <source>
        <dbReference type="PROSITE" id="PS50173"/>
    </source>
</evidence>
<dbReference type="PANTHER" id="PTHR11076:SF34">
    <property type="entry name" value="PROTEIN UMUC"/>
    <property type="match status" value="1"/>
</dbReference>
<dbReference type="Gene3D" id="3.30.70.270">
    <property type="match status" value="1"/>
</dbReference>
<dbReference type="GO" id="GO:0009432">
    <property type="term" value="P:SOS response"/>
    <property type="evidence" value="ECO:0007669"/>
    <property type="project" value="UniProtKB-KW"/>
</dbReference>
<dbReference type="Proteomes" id="UP000823597">
    <property type="component" value="Unassembled WGS sequence"/>
</dbReference>